<evidence type="ECO:0008006" key="3">
    <source>
        <dbReference type="Google" id="ProtNLM"/>
    </source>
</evidence>
<dbReference type="AlphaFoldDB" id="A0A9E2L0F5"/>
<name>A0A9E2L0F5_9SPIR</name>
<proteinExistence type="predicted"/>
<comment type="caution">
    <text evidence="1">The sequence shown here is derived from an EMBL/GenBank/DDBJ whole genome shotgun (WGS) entry which is preliminary data.</text>
</comment>
<reference evidence="1" key="2">
    <citation type="submission" date="2021-04" db="EMBL/GenBank/DDBJ databases">
        <authorList>
            <person name="Gilroy R."/>
        </authorList>
    </citation>
    <scope>NUCLEOTIDE SEQUENCE</scope>
    <source>
        <strain evidence="1">Gambia15-2214</strain>
    </source>
</reference>
<accession>A0A9E2L0F5</accession>
<protein>
    <recommendedName>
        <fullName evidence="3">Phage tail assembly protein</fullName>
    </recommendedName>
</protein>
<evidence type="ECO:0000313" key="2">
    <source>
        <dbReference type="Proteomes" id="UP000823914"/>
    </source>
</evidence>
<organism evidence="1 2">
    <name type="scientific">Candidatus Treponema excrementipullorum</name>
    <dbReference type="NCBI Taxonomy" id="2838768"/>
    <lineage>
        <taxon>Bacteria</taxon>
        <taxon>Pseudomonadati</taxon>
        <taxon>Spirochaetota</taxon>
        <taxon>Spirochaetia</taxon>
        <taxon>Spirochaetales</taxon>
        <taxon>Treponemataceae</taxon>
        <taxon>Treponema</taxon>
    </lineage>
</organism>
<reference evidence="1" key="1">
    <citation type="journal article" date="2021" name="PeerJ">
        <title>Extensive microbial diversity within the chicken gut microbiome revealed by metagenomics and culture.</title>
        <authorList>
            <person name="Gilroy R."/>
            <person name="Ravi A."/>
            <person name="Getino M."/>
            <person name="Pursley I."/>
            <person name="Horton D.L."/>
            <person name="Alikhan N.F."/>
            <person name="Baker D."/>
            <person name="Gharbi K."/>
            <person name="Hall N."/>
            <person name="Watson M."/>
            <person name="Adriaenssens E.M."/>
            <person name="Foster-Nyarko E."/>
            <person name="Jarju S."/>
            <person name="Secka A."/>
            <person name="Antonio M."/>
            <person name="Oren A."/>
            <person name="Chaudhuri R.R."/>
            <person name="La Ragione R."/>
            <person name="Hildebrand F."/>
            <person name="Pallen M.J."/>
        </authorList>
    </citation>
    <scope>NUCLEOTIDE SEQUENCE</scope>
    <source>
        <strain evidence="1">Gambia15-2214</strain>
    </source>
</reference>
<dbReference type="Proteomes" id="UP000823914">
    <property type="component" value="Unassembled WGS sequence"/>
</dbReference>
<dbReference type="EMBL" id="JAHLFV010000022">
    <property type="protein sequence ID" value="MBU3849127.1"/>
    <property type="molecule type" value="Genomic_DNA"/>
</dbReference>
<sequence length="124" mass="13989">MAKLRTEYRFTLPRGTGIKVEAGRKVSGTMRLIKVKDLVDIERDSQVQRGTGAYYVVLLSRCITELGLSTSINRSVIEKLDPIDFAFLVDFMNEINHQVIKRLPLQCSECGHEYEGIISQLGEA</sequence>
<gene>
    <name evidence="1" type="ORF">IAA16_01010</name>
</gene>
<evidence type="ECO:0000313" key="1">
    <source>
        <dbReference type="EMBL" id="MBU3849127.1"/>
    </source>
</evidence>